<reference evidence="1 2" key="1">
    <citation type="submission" date="2015-12" db="EMBL/GenBank/DDBJ databases">
        <title>Bacillus cereus Group isolate.</title>
        <authorList>
            <person name="Kovac J."/>
        </authorList>
    </citation>
    <scope>NUCLEOTIDE SEQUENCE [LARGE SCALE GENOMIC DNA]</scope>
    <source>
        <strain evidence="1 2">FSL K6-0073</strain>
    </source>
</reference>
<name>A0A9X0MJF9_BACCE</name>
<proteinExistence type="predicted"/>
<dbReference type="Proteomes" id="UP000075476">
    <property type="component" value="Unassembled WGS sequence"/>
</dbReference>
<comment type="caution">
    <text evidence="1">The sequence shown here is derived from an EMBL/GenBank/DDBJ whole genome shotgun (WGS) entry which is preliminary data.</text>
</comment>
<sequence>MKLNEQQMNLLVKIHSNKDLLVGSPKYLAMDDDGELRSYVGGIPTKNMHGFWGDSWNAIPFDSYSQADADILSFIQVNHDVPFDVEKMLRTGLVKTTNSHPLLDVLNECQLKTYKKEKSDIGGFIEECLCYDEVTILGDEDKFFPDGCKSNVHFFDKEIFQNSLSKGVIMLLSRSKLIVVDATLQNQESSITLKNAKELNRIGHSIILIEEQE</sequence>
<evidence type="ECO:0000313" key="2">
    <source>
        <dbReference type="Proteomes" id="UP000075476"/>
    </source>
</evidence>
<dbReference type="RefSeq" id="WP_061662250.1">
    <property type="nucleotide sequence ID" value="NZ_LOMO01000001.1"/>
</dbReference>
<evidence type="ECO:0000313" key="1">
    <source>
        <dbReference type="EMBL" id="KXY50924.1"/>
    </source>
</evidence>
<gene>
    <name evidence="1" type="ORF">AT268_30730</name>
</gene>
<organism evidence="1 2">
    <name type="scientific">Bacillus cereus</name>
    <dbReference type="NCBI Taxonomy" id="1396"/>
    <lineage>
        <taxon>Bacteria</taxon>
        <taxon>Bacillati</taxon>
        <taxon>Bacillota</taxon>
        <taxon>Bacilli</taxon>
        <taxon>Bacillales</taxon>
        <taxon>Bacillaceae</taxon>
        <taxon>Bacillus</taxon>
        <taxon>Bacillus cereus group</taxon>
    </lineage>
</organism>
<dbReference type="AlphaFoldDB" id="A0A9X0MJF9"/>
<dbReference type="EMBL" id="LOMO01000001">
    <property type="protein sequence ID" value="KXY50924.1"/>
    <property type="molecule type" value="Genomic_DNA"/>
</dbReference>
<protein>
    <submittedName>
        <fullName evidence="1">Uncharacterized protein</fullName>
    </submittedName>
</protein>
<accession>A0A9X0MJF9</accession>